<name>A0A0L9VKL7_PHAAN</name>
<evidence type="ECO:0000313" key="1">
    <source>
        <dbReference type="EMBL" id="KOM55606.1"/>
    </source>
</evidence>
<proteinExistence type="predicted"/>
<organism evidence="1 2">
    <name type="scientific">Phaseolus angularis</name>
    <name type="common">Azuki bean</name>
    <name type="synonym">Vigna angularis</name>
    <dbReference type="NCBI Taxonomy" id="3914"/>
    <lineage>
        <taxon>Eukaryota</taxon>
        <taxon>Viridiplantae</taxon>
        <taxon>Streptophyta</taxon>
        <taxon>Embryophyta</taxon>
        <taxon>Tracheophyta</taxon>
        <taxon>Spermatophyta</taxon>
        <taxon>Magnoliopsida</taxon>
        <taxon>eudicotyledons</taxon>
        <taxon>Gunneridae</taxon>
        <taxon>Pentapetalae</taxon>
        <taxon>rosids</taxon>
        <taxon>fabids</taxon>
        <taxon>Fabales</taxon>
        <taxon>Fabaceae</taxon>
        <taxon>Papilionoideae</taxon>
        <taxon>50 kb inversion clade</taxon>
        <taxon>NPAAA clade</taxon>
        <taxon>indigoferoid/millettioid clade</taxon>
        <taxon>Phaseoleae</taxon>
        <taxon>Vigna</taxon>
    </lineage>
</organism>
<dbReference type="AlphaFoldDB" id="A0A0L9VKL7"/>
<gene>
    <name evidence="1" type="ORF">LR48_Vigan10g149800</name>
</gene>
<protein>
    <submittedName>
        <fullName evidence="1">Uncharacterized protein</fullName>
    </submittedName>
</protein>
<dbReference type="Proteomes" id="UP000053144">
    <property type="component" value="Chromosome 10"/>
</dbReference>
<dbReference type="Gramene" id="KOM55606">
    <property type="protein sequence ID" value="KOM55606"/>
    <property type="gene ID" value="LR48_Vigan10g149800"/>
</dbReference>
<dbReference type="EMBL" id="CM003380">
    <property type="protein sequence ID" value="KOM55606.1"/>
    <property type="molecule type" value="Genomic_DNA"/>
</dbReference>
<accession>A0A0L9VKL7</accession>
<reference evidence="2" key="1">
    <citation type="journal article" date="2015" name="Proc. Natl. Acad. Sci. U.S.A.">
        <title>Genome sequencing of adzuki bean (Vigna angularis) provides insight into high starch and low fat accumulation and domestication.</title>
        <authorList>
            <person name="Yang K."/>
            <person name="Tian Z."/>
            <person name="Chen C."/>
            <person name="Luo L."/>
            <person name="Zhao B."/>
            <person name="Wang Z."/>
            <person name="Yu L."/>
            <person name="Li Y."/>
            <person name="Sun Y."/>
            <person name="Li W."/>
            <person name="Chen Y."/>
            <person name="Li Y."/>
            <person name="Zhang Y."/>
            <person name="Ai D."/>
            <person name="Zhao J."/>
            <person name="Shang C."/>
            <person name="Ma Y."/>
            <person name="Wu B."/>
            <person name="Wang M."/>
            <person name="Gao L."/>
            <person name="Sun D."/>
            <person name="Zhang P."/>
            <person name="Guo F."/>
            <person name="Wang W."/>
            <person name="Li Y."/>
            <person name="Wang J."/>
            <person name="Varshney R.K."/>
            <person name="Wang J."/>
            <person name="Ling H.Q."/>
            <person name="Wan P."/>
        </authorList>
    </citation>
    <scope>NUCLEOTIDE SEQUENCE</scope>
    <source>
        <strain evidence="2">cv. Jingnong 6</strain>
    </source>
</reference>
<sequence length="153" mass="17609">MEWLLSSEVATEWRMDGDATMHGRCLMKCLTGFWMLCEVSSNSSDLPKGKGARGRQAKSTISKELERMAGFQQHFIIKLKLNLQVMKISFIGEDELGSVQRKLHNLHIRNMQESKCNMQEQLPKVAMCSMWKMWRVCACEEFYTAGHMSHGKC</sequence>
<evidence type="ECO:0000313" key="2">
    <source>
        <dbReference type="Proteomes" id="UP000053144"/>
    </source>
</evidence>